<dbReference type="SUPFAM" id="SSF53167">
    <property type="entry name" value="Purine and uridine phosphorylases"/>
    <property type="match status" value="1"/>
</dbReference>
<reference evidence="5" key="1">
    <citation type="submission" date="2022-12" db="EMBL/GenBank/DDBJ databases">
        <authorList>
            <person name="Petersen C."/>
        </authorList>
    </citation>
    <scope>NUCLEOTIDE SEQUENCE</scope>
    <source>
        <strain evidence="5">IBT 21472</strain>
    </source>
</reference>
<reference evidence="5" key="2">
    <citation type="journal article" date="2023" name="IMA Fungus">
        <title>Comparative genomic study of the Penicillium genus elucidates a diverse pangenome and 15 lateral gene transfer events.</title>
        <authorList>
            <person name="Petersen C."/>
            <person name="Sorensen T."/>
            <person name="Nielsen M.R."/>
            <person name="Sondergaard T.E."/>
            <person name="Sorensen J.L."/>
            <person name="Fitzpatrick D.A."/>
            <person name="Frisvad J.C."/>
            <person name="Nielsen K.L."/>
        </authorList>
    </citation>
    <scope>NUCLEOTIDE SEQUENCE</scope>
    <source>
        <strain evidence="5">IBT 21472</strain>
    </source>
</reference>
<dbReference type="Gene3D" id="3.40.50.1580">
    <property type="entry name" value="Nucleoside phosphorylase domain"/>
    <property type="match status" value="1"/>
</dbReference>
<feature type="repeat" description="WD" evidence="3">
    <location>
        <begin position="577"/>
        <end position="618"/>
    </location>
</feature>
<dbReference type="SUPFAM" id="SSF50998">
    <property type="entry name" value="Quinoprotein alcohol dehydrogenase-like"/>
    <property type="match status" value="1"/>
</dbReference>
<dbReference type="PANTHER" id="PTHR46082">
    <property type="entry name" value="ATP/GTP-BINDING PROTEIN-RELATED"/>
    <property type="match status" value="1"/>
</dbReference>
<dbReference type="GO" id="GO:0003824">
    <property type="term" value="F:catalytic activity"/>
    <property type="evidence" value="ECO:0007669"/>
    <property type="project" value="InterPro"/>
</dbReference>
<feature type="repeat" description="WD" evidence="3">
    <location>
        <begin position="360"/>
        <end position="401"/>
    </location>
</feature>
<dbReference type="Pfam" id="PF00400">
    <property type="entry name" value="WD40"/>
    <property type="match status" value="7"/>
</dbReference>
<dbReference type="CDD" id="cd00200">
    <property type="entry name" value="WD40"/>
    <property type="match status" value="1"/>
</dbReference>
<dbReference type="PROSITE" id="PS00678">
    <property type="entry name" value="WD_REPEATS_1"/>
    <property type="match status" value="3"/>
</dbReference>
<dbReference type="EMBL" id="JAPZBO010000010">
    <property type="protein sequence ID" value="KAJ5299516.1"/>
    <property type="molecule type" value="Genomic_DNA"/>
</dbReference>
<evidence type="ECO:0000313" key="5">
    <source>
        <dbReference type="EMBL" id="KAJ5299516.1"/>
    </source>
</evidence>
<dbReference type="AlphaFoldDB" id="A0A9W9PLZ5"/>
<dbReference type="Proteomes" id="UP001147746">
    <property type="component" value="Unassembled WGS sequence"/>
</dbReference>
<dbReference type="InterPro" id="IPR053137">
    <property type="entry name" value="NLR-like"/>
</dbReference>
<evidence type="ECO:0000256" key="3">
    <source>
        <dbReference type="PROSITE-ProRule" id="PRU00221"/>
    </source>
</evidence>
<dbReference type="PANTHER" id="PTHR46082:SF11">
    <property type="entry name" value="AAA+ ATPASE DOMAIN-CONTAINING PROTEIN-RELATED"/>
    <property type="match status" value="1"/>
</dbReference>
<keyword evidence="2" id="KW-0677">Repeat</keyword>
<dbReference type="GO" id="GO:0009116">
    <property type="term" value="P:nucleoside metabolic process"/>
    <property type="evidence" value="ECO:0007669"/>
    <property type="project" value="InterPro"/>
</dbReference>
<dbReference type="SMART" id="SM00320">
    <property type="entry name" value="WD40"/>
    <property type="match status" value="8"/>
</dbReference>
<accession>A0A9W9PLZ5</accession>
<keyword evidence="1 3" id="KW-0853">WD repeat</keyword>
<dbReference type="InterPro" id="IPR019775">
    <property type="entry name" value="WD40_repeat_CS"/>
</dbReference>
<protein>
    <recommendedName>
        <fullName evidence="7">Nucleoside phosphorylase domain-containing protein</fullName>
    </recommendedName>
</protein>
<keyword evidence="4" id="KW-0175">Coiled coil</keyword>
<dbReference type="InterPro" id="IPR020472">
    <property type="entry name" value="WD40_PAC1"/>
</dbReference>
<evidence type="ECO:0000256" key="1">
    <source>
        <dbReference type="ARBA" id="ARBA00022574"/>
    </source>
</evidence>
<dbReference type="InterPro" id="IPR001680">
    <property type="entry name" value="WD40_rpt"/>
</dbReference>
<gene>
    <name evidence="5" type="ORF">N7476_011073</name>
</gene>
<feature type="repeat" description="WD" evidence="3">
    <location>
        <begin position="619"/>
        <end position="659"/>
    </location>
</feature>
<evidence type="ECO:0000256" key="2">
    <source>
        <dbReference type="ARBA" id="ARBA00022737"/>
    </source>
</evidence>
<evidence type="ECO:0008006" key="7">
    <source>
        <dbReference type="Google" id="ProtNLM"/>
    </source>
</evidence>
<sequence length="697" mass="75736">MSDPKNYTIGWICAITSEYVAAQAFLDEVHEGPEYLPAHNKNDYTLGRVGKHNVVISVLPLGLYGTSSATRVAEDMLHNFPNVRIGLMVGIGGGAPSPNHDIRLGDVVVSIPFNGRGGVIQYDFGRTIQGQSFQLTGFLDQPPIILLAAVNGLRARYESEGNRLEEKVNKVLEKKLRLQKKYKRPEQESDRLYQNHIVHPEKSGSSCAIFCGNDSTSLMSRNPRAEDEDSSAVHYGLIASSNQLIKDASVRDRLAAEKGVLCFEMEAAGLMNNFPCLVIRGICDYSDSHKSKEWQGFAAMVAAAYAKDLLCRIVPQKVQSEQSISKILRPRHGHVAEVKDRNTSRLPKSDEKCATKLQILQGHSDLVHSIVFSPNGRLVASGSEDRTVRLWDIDTGSLQHTLKGHSKGVLSVAFSPNSGLIASGSQDRTVRLWDTATGALQQILEGHSFRVDSVAFSPDGRELASGAPASSVRLWGTATGALHQTLKLHSSPVVFSPDGRLVASGYLDYSVKPVTHNFRIWQRSSAHRFNSGHIGGVLSVAFSSDSQLVASGCVDHTVLLCDSTPTGPSSTIYRRTLKGHSDSVLSVAFSPDSRLVASASRDHTIRLWDTSTGTLQHILKGHSSIVLSVAFSPDGRVVASGSYGSVRLWDTATGALNQTLKGLSSPLAFSPDGRLVTLSYLDHTLRVIPARAIYWIQ</sequence>
<dbReference type="PROSITE" id="PS50082">
    <property type="entry name" value="WD_REPEATS_2"/>
    <property type="match status" value="5"/>
</dbReference>
<feature type="coiled-coil region" evidence="4">
    <location>
        <begin position="154"/>
        <end position="181"/>
    </location>
</feature>
<dbReference type="Gene3D" id="2.130.10.10">
    <property type="entry name" value="YVTN repeat-like/Quinoprotein amine dehydrogenase"/>
    <property type="match status" value="3"/>
</dbReference>
<evidence type="ECO:0000256" key="4">
    <source>
        <dbReference type="SAM" id="Coils"/>
    </source>
</evidence>
<comment type="caution">
    <text evidence="5">The sequence shown here is derived from an EMBL/GenBank/DDBJ whole genome shotgun (WGS) entry which is preliminary data.</text>
</comment>
<evidence type="ECO:0000313" key="6">
    <source>
        <dbReference type="Proteomes" id="UP001147746"/>
    </source>
</evidence>
<name>A0A9W9PLZ5_9EURO</name>
<dbReference type="PROSITE" id="PS50294">
    <property type="entry name" value="WD_REPEATS_REGION"/>
    <property type="match status" value="5"/>
</dbReference>
<dbReference type="PRINTS" id="PR00320">
    <property type="entry name" value="GPROTEINBRPT"/>
</dbReference>
<dbReference type="InterPro" id="IPR015943">
    <property type="entry name" value="WD40/YVTN_repeat-like_dom_sf"/>
</dbReference>
<dbReference type="InterPro" id="IPR035994">
    <property type="entry name" value="Nucleoside_phosphorylase_sf"/>
</dbReference>
<feature type="repeat" description="WD" evidence="3">
    <location>
        <begin position="402"/>
        <end position="443"/>
    </location>
</feature>
<feature type="repeat" description="WD" evidence="3">
    <location>
        <begin position="444"/>
        <end position="485"/>
    </location>
</feature>
<proteinExistence type="predicted"/>
<keyword evidence="6" id="KW-1185">Reference proteome</keyword>
<organism evidence="5 6">
    <name type="scientific">Penicillium atrosanguineum</name>
    <dbReference type="NCBI Taxonomy" id="1132637"/>
    <lineage>
        <taxon>Eukaryota</taxon>
        <taxon>Fungi</taxon>
        <taxon>Dikarya</taxon>
        <taxon>Ascomycota</taxon>
        <taxon>Pezizomycotina</taxon>
        <taxon>Eurotiomycetes</taxon>
        <taxon>Eurotiomycetidae</taxon>
        <taxon>Eurotiales</taxon>
        <taxon>Aspergillaceae</taxon>
        <taxon>Penicillium</taxon>
    </lineage>
</organism>
<dbReference type="InterPro" id="IPR011047">
    <property type="entry name" value="Quinoprotein_ADH-like_sf"/>
</dbReference>